<evidence type="ECO:0000313" key="2">
    <source>
        <dbReference type="EMBL" id="OKH25904.1"/>
    </source>
</evidence>
<organism evidence="2 3">
    <name type="scientific">Chroogloeocystis siderophila 5.2 s.c.1</name>
    <dbReference type="NCBI Taxonomy" id="247279"/>
    <lineage>
        <taxon>Bacteria</taxon>
        <taxon>Bacillati</taxon>
        <taxon>Cyanobacteriota</taxon>
        <taxon>Cyanophyceae</taxon>
        <taxon>Oscillatoriophycideae</taxon>
        <taxon>Chroococcales</taxon>
        <taxon>Chroococcaceae</taxon>
        <taxon>Chroogloeocystis</taxon>
    </lineage>
</organism>
<dbReference type="STRING" id="247279.NIES1031_13070"/>
<accession>A0A1U7HQU3</accession>
<dbReference type="AlphaFoldDB" id="A0A1U7HQU3"/>
<dbReference type="RefSeq" id="WP_073549828.1">
    <property type="nucleotide sequence ID" value="NZ_CAWMVK010000043.1"/>
</dbReference>
<name>A0A1U7HQU3_9CHRO</name>
<dbReference type="Proteomes" id="UP000185984">
    <property type="component" value="Unassembled WGS sequence"/>
</dbReference>
<evidence type="ECO:0000259" key="1">
    <source>
        <dbReference type="Pfam" id="PF07176"/>
    </source>
</evidence>
<evidence type="ECO:0000313" key="3">
    <source>
        <dbReference type="Proteomes" id="UP000185984"/>
    </source>
</evidence>
<protein>
    <recommendedName>
        <fullName evidence="1">DUF1400 domain-containing protein</fullName>
    </recommendedName>
</protein>
<feature type="domain" description="DUF1400" evidence="1">
    <location>
        <begin position="29"/>
        <end position="153"/>
    </location>
</feature>
<reference evidence="2 3" key="1">
    <citation type="submission" date="2016-11" db="EMBL/GenBank/DDBJ databases">
        <title>Draft Genome Sequences of Nine Cyanobacterial Strains from Diverse Habitats.</title>
        <authorList>
            <person name="Zhu T."/>
            <person name="Hou S."/>
            <person name="Lu X."/>
            <person name="Hess W.R."/>
        </authorList>
    </citation>
    <scope>NUCLEOTIDE SEQUENCE [LARGE SCALE GENOMIC DNA]</scope>
    <source>
        <strain evidence="2 3">5.2 s.c.1</strain>
    </source>
</reference>
<sequence>MSLRFWLQRLVLFLLVSFSVMLFSTTALAADRVVLKYRIFSESISVKDLSNLAATGEASMLLQANLALAQQDKEVMRRYLSTPIKINPVLLERLLDSPIGSVALDKISQAVHAPSDQDDRQALYSALMNSMRSDGNLSLINIIQNYPTTIVQVEGDKLESAYRQLSEIEGRLRNLRDKLS</sequence>
<proteinExistence type="predicted"/>
<gene>
    <name evidence="2" type="ORF">NIES1031_13070</name>
</gene>
<dbReference type="InterPro" id="IPR010802">
    <property type="entry name" value="DUF1400"/>
</dbReference>
<dbReference type="OrthoDB" id="454181at2"/>
<dbReference type="EMBL" id="MRCC01000009">
    <property type="protein sequence ID" value="OKH25904.1"/>
    <property type="molecule type" value="Genomic_DNA"/>
</dbReference>
<keyword evidence="3" id="KW-1185">Reference proteome</keyword>
<comment type="caution">
    <text evidence="2">The sequence shown here is derived from an EMBL/GenBank/DDBJ whole genome shotgun (WGS) entry which is preliminary data.</text>
</comment>
<dbReference type="Pfam" id="PF07176">
    <property type="entry name" value="DUF1400"/>
    <property type="match status" value="1"/>
</dbReference>